<dbReference type="Proteomes" id="UP001153069">
    <property type="component" value="Unassembled WGS sequence"/>
</dbReference>
<comment type="caution">
    <text evidence="2">The sequence shown here is derived from an EMBL/GenBank/DDBJ whole genome shotgun (WGS) entry which is preliminary data.</text>
</comment>
<protein>
    <submittedName>
        <fullName evidence="2">Uncharacterized protein</fullName>
    </submittedName>
</protein>
<gene>
    <name evidence="2" type="ORF">SEMRO_578_G169810.1</name>
</gene>
<evidence type="ECO:0000313" key="3">
    <source>
        <dbReference type="Proteomes" id="UP001153069"/>
    </source>
</evidence>
<reference evidence="2" key="1">
    <citation type="submission" date="2020-06" db="EMBL/GenBank/DDBJ databases">
        <authorList>
            <consortium name="Plant Systems Biology data submission"/>
        </authorList>
    </citation>
    <scope>NUCLEOTIDE SEQUENCE</scope>
    <source>
        <strain evidence="2">D6</strain>
    </source>
</reference>
<name>A0A9N8E3F4_9STRA</name>
<feature type="compositionally biased region" description="Polar residues" evidence="1">
    <location>
        <begin position="294"/>
        <end position="303"/>
    </location>
</feature>
<dbReference type="EMBL" id="CAICTM010000577">
    <property type="protein sequence ID" value="CAB9513210.1"/>
    <property type="molecule type" value="Genomic_DNA"/>
</dbReference>
<dbReference type="AlphaFoldDB" id="A0A9N8E3F4"/>
<evidence type="ECO:0000256" key="1">
    <source>
        <dbReference type="SAM" id="MobiDB-lite"/>
    </source>
</evidence>
<evidence type="ECO:0000313" key="2">
    <source>
        <dbReference type="EMBL" id="CAB9513210.1"/>
    </source>
</evidence>
<feature type="region of interest" description="Disordered" evidence="1">
    <location>
        <begin position="288"/>
        <end position="314"/>
    </location>
</feature>
<keyword evidence="3" id="KW-1185">Reference proteome</keyword>
<sequence length="314" mass="35491">MVLSLPLESIEAIQSCSGSLELVHFLAPPNDKALQSFLNASQSWLSRYGGTRRMTLATDMALSGFPEQNNKGPFSVFTVDAFPDSKQALDYLQEVSLHNENAPPDFFSYMLVLKPEPSMKILAVLRKLYVVQPLLGLLFPVDRSLDFKPDVHLNQPERNATQEKLDEFRTRDLKAPFYNINLNRFYDPPQDGVSKEEYYKEFSQETAKITGPRLLGLGAYPAVSGNVLTVLEDGSPRQHSLQDQWDNFLLVYYPQRQDYLDVIPSFPDEIVEQRAKAYQRGVQIPSVEYKGTSHDSNAPETGGQSRGIFRQCGM</sequence>
<dbReference type="Gene3D" id="3.30.70.100">
    <property type="match status" value="1"/>
</dbReference>
<organism evidence="2 3">
    <name type="scientific">Seminavis robusta</name>
    <dbReference type="NCBI Taxonomy" id="568900"/>
    <lineage>
        <taxon>Eukaryota</taxon>
        <taxon>Sar</taxon>
        <taxon>Stramenopiles</taxon>
        <taxon>Ochrophyta</taxon>
        <taxon>Bacillariophyta</taxon>
        <taxon>Bacillariophyceae</taxon>
        <taxon>Bacillariophycidae</taxon>
        <taxon>Naviculales</taxon>
        <taxon>Naviculaceae</taxon>
        <taxon>Seminavis</taxon>
    </lineage>
</organism>
<accession>A0A9N8E3F4</accession>
<proteinExistence type="predicted"/>